<gene>
    <name evidence="6" type="ORF">FB458_3810</name>
</gene>
<dbReference type="Proteomes" id="UP000317893">
    <property type="component" value="Unassembled WGS sequence"/>
</dbReference>
<dbReference type="SMART" id="SM00421">
    <property type="entry name" value="HTH_LUXR"/>
    <property type="match status" value="1"/>
</dbReference>
<dbReference type="SMART" id="SM00448">
    <property type="entry name" value="REC"/>
    <property type="match status" value="1"/>
</dbReference>
<dbReference type="RefSeq" id="WP_141849868.1">
    <property type="nucleotide sequence ID" value="NZ_BAAAPR010000012.1"/>
</dbReference>
<keyword evidence="1 3" id="KW-0597">Phosphoprotein</keyword>
<dbReference type="CDD" id="cd17535">
    <property type="entry name" value="REC_NarL-like"/>
    <property type="match status" value="1"/>
</dbReference>
<feature type="modified residue" description="4-aspartylphosphate" evidence="3">
    <location>
        <position position="64"/>
    </location>
</feature>
<dbReference type="PROSITE" id="PS50110">
    <property type="entry name" value="RESPONSE_REGULATORY"/>
    <property type="match status" value="1"/>
</dbReference>
<feature type="domain" description="HTH luxR-type" evidence="4">
    <location>
        <begin position="150"/>
        <end position="215"/>
    </location>
</feature>
<dbReference type="Pfam" id="PF00196">
    <property type="entry name" value="GerE"/>
    <property type="match status" value="1"/>
</dbReference>
<name>A0A542E5S5_9MICO</name>
<dbReference type="InterPro" id="IPR000792">
    <property type="entry name" value="Tscrpt_reg_LuxR_C"/>
</dbReference>
<evidence type="ECO:0000259" key="5">
    <source>
        <dbReference type="PROSITE" id="PS50110"/>
    </source>
</evidence>
<dbReference type="InterPro" id="IPR001789">
    <property type="entry name" value="Sig_transdc_resp-reg_receiver"/>
</dbReference>
<accession>A0A542E5S5</accession>
<dbReference type="PROSITE" id="PS50043">
    <property type="entry name" value="HTH_LUXR_2"/>
    <property type="match status" value="1"/>
</dbReference>
<keyword evidence="2" id="KW-0238">DNA-binding</keyword>
<dbReference type="AlphaFoldDB" id="A0A542E5S5"/>
<sequence>MDELARPARGATRVLVVDDHRMMADAIALAVAGQPDLECVGIAVDLASALDEVERSAPDVVVMDLRLGRDDGLEATTRVLAQRPGLRVVVLTAYVNAGLLLRVADAGGVALLPKDGVLDDLLTAIRTAGPGRFFAPAELLRTMARAASDVEDTRRMLTPRELDVLALLARGYDATTAARALGISVQTCRSYIKSILAKLQTHTQLEAVVAALRLGLVHLDA</sequence>
<dbReference type="InterPro" id="IPR058245">
    <property type="entry name" value="NreC/VraR/RcsB-like_REC"/>
</dbReference>
<reference evidence="6 7" key="1">
    <citation type="submission" date="2019-06" db="EMBL/GenBank/DDBJ databases">
        <title>Sequencing the genomes of 1000 actinobacteria strains.</title>
        <authorList>
            <person name="Klenk H.-P."/>
        </authorList>
    </citation>
    <scope>NUCLEOTIDE SEQUENCE [LARGE SCALE GENOMIC DNA]</scope>
    <source>
        <strain evidence="6 7">DSM 18607</strain>
    </source>
</reference>
<dbReference type="EMBL" id="VFMN01000001">
    <property type="protein sequence ID" value="TQJ10681.1"/>
    <property type="molecule type" value="Genomic_DNA"/>
</dbReference>
<proteinExistence type="predicted"/>
<feature type="domain" description="Response regulatory" evidence="5">
    <location>
        <begin position="13"/>
        <end position="129"/>
    </location>
</feature>
<dbReference type="PANTHER" id="PTHR43214">
    <property type="entry name" value="TWO-COMPONENT RESPONSE REGULATOR"/>
    <property type="match status" value="1"/>
</dbReference>
<protein>
    <submittedName>
        <fullName evidence="6">LuxR family two component transcriptional regulator</fullName>
    </submittedName>
</protein>
<evidence type="ECO:0000313" key="7">
    <source>
        <dbReference type="Proteomes" id="UP000317893"/>
    </source>
</evidence>
<dbReference type="InterPro" id="IPR016032">
    <property type="entry name" value="Sig_transdc_resp-reg_C-effctor"/>
</dbReference>
<dbReference type="InterPro" id="IPR011006">
    <property type="entry name" value="CheY-like_superfamily"/>
</dbReference>
<evidence type="ECO:0000256" key="2">
    <source>
        <dbReference type="ARBA" id="ARBA00023125"/>
    </source>
</evidence>
<evidence type="ECO:0000259" key="4">
    <source>
        <dbReference type="PROSITE" id="PS50043"/>
    </source>
</evidence>
<dbReference type="CDD" id="cd06170">
    <property type="entry name" value="LuxR_C_like"/>
    <property type="match status" value="1"/>
</dbReference>
<organism evidence="6 7">
    <name type="scientific">Lapillicoccus jejuensis</name>
    <dbReference type="NCBI Taxonomy" id="402171"/>
    <lineage>
        <taxon>Bacteria</taxon>
        <taxon>Bacillati</taxon>
        <taxon>Actinomycetota</taxon>
        <taxon>Actinomycetes</taxon>
        <taxon>Micrococcales</taxon>
        <taxon>Intrasporangiaceae</taxon>
        <taxon>Lapillicoccus</taxon>
    </lineage>
</organism>
<evidence type="ECO:0000313" key="6">
    <source>
        <dbReference type="EMBL" id="TQJ10681.1"/>
    </source>
</evidence>
<dbReference type="GO" id="GO:0006355">
    <property type="term" value="P:regulation of DNA-templated transcription"/>
    <property type="evidence" value="ECO:0007669"/>
    <property type="project" value="InterPro"/>
</dbReference>
<dbReference type="Pfam" id="PF00072">
    <property type="entry name" value="Response_reg"/>
    <property type="match status" value="1"/>
</dbReference>
<dbReference type="InterPro" id="IPR039420">
    <property type="entry name" value="WalR-like"/>
</dbReference>
<dbReference type="Gene3D" id="3.40.50.2300">
    <property type="match status" value="1"/>
</dbReference>
<dbReference type="PRINTS" id="PR00038">
    <property type="entry name" value="HTHLUXR"/>
</dbReference>
<dbReference type="GO" id="GO:0000160">
    <property type="term" value="P:phosphorelay signal transduction system"/>
    <property type="evidence" value="ECO:0007669"/>
    <property type="project" value="InterPro"/>
</dbReference>
<evidence type="ECO:0000256" key="1">
    <source>
        <dbReference type="ARBA" id="ARBA00022553"/>
    </source>
</evidence>
<evidence type="ECO:0000256" key="3">
    <source>
        <dbReference type="PROSITE-ProRule" id="PRU00169"/>
    </source>
</evidence>
<dbReference type="OrthoDB" id="9808843at2"/>
<dbReference type="SUPFAM" id="SSF46894">
    <property type="entry name" value="C-terminal effector domain of the bipartite response regulators"/>
    <property type="match status" value="1"/>
</dbReference>
<keyword evidence="7" id="KW-1185">Reference proteome</keyword>
<comment type="caution">
    <text evidence="6">The sequence shown here is derived from an EMBL/GenBank/DDBJ whole genome shotgun (WGS) entry which is preliminary data.</text>
</comment>
<dbReference type="SUPFAM" id="SSF52172">
    <property type="entry name" value="CheY-like"/>
    <property type="match status" value="1"/>
</dbReference>
<dbReference type="GO" id="GO:0003677">
    <property type="term" value="F:DNA binding"/>
    <property type="evidence" value="ECO:0007669"/>
    <property type="project" value="UniProtKB-KW"/>
</dbReference>